<evidence type="ECO:0000313" key="3">
    <source>
        <dbReference type="Proteomes" id="UP000050482"/>
    </source>
</evidence>
<sequence>MSERHVFDLFLDDLRSAPPGYTLVRTIEECQMLLEEVVVRRLSLDYHLGDGRKADEVTAWIVKTGHWPQEIYLHSSDEGARLRMYHFLKDHAPSGVIVHLNRR</sequence>
<comment type="caution">
    <text evidence="2">The sequence shown here is derived from an EMBL/GenBank/DDBJ whole genome shotgun (WGS) entry which is preliminary data.</text>
</comment>
<feature type="domain" description="Cyclic-phosphate processing Receiver" evidence="1">
    <location>
        <begin position="8"/>
        <end position="89"/>
    </location>
</feature>
<dbReference type="RefSeq" id="WP_054968562.1">
    <property type="nucleotide sequence ID" value="NZ_LJCO01000033.1"/>
</dbReference>
<evidence type="ECO:0000259" key="1">
    <source>
        <dbReference type="Pfam" id="PF20274"/>
    </source>
</evidence>
<name>A0A0P9CNK1_9BACL</name>
<dbReference type="Proteomes" id="UP000050482">
    <property type="component" value="Unassembled WGS sequence"/>
</dbReference>
<dbReference type="OrthoDB" id="2614698at2"/>
<dbReference type="InterPro" id="IPR046909">
    <property type="entry name" value="cREC_REC"/>
</dbReference>
<gene>
    <name evidence="2" type="ORF">AN477_07615</name>
</gene>
<organism evidence="2 3">
    <name type="scientific">Alicyclobacillus ferrooxydans</name>
    <dbReference type="NCBI Taxonomy" id="471514"/>
    <lineage>
        <taxon>Bacteria</taxon>
        <taxon>Bacillati</taxon>
        <taxon>Bacillota</taxon>
        <taxon>Bacilli</taxon>
        <taxon>Bacillales</taxon>
        <taxon>Alicyclobacillaceae</taxon>
        <taxon>Alicyclobacillus</taxon>
    </lineage>
</organism>
<evidence type="ECO:0000313" key="2">
    <source>
        <dbReference type="EMBL" id="KPV44462.1"/>
    </source>
</evidence>
<dbReference type="AlphaFoldDB" id="A0A0P9CNK1"/>
<dbReference type="Pfam" id="PF20274">
    <property type="entry name" value="cREC_REC"/>
    <property type="match status" value="1"/>
</dbReference>
<proteinExistence type="predicted"/>
<keyword evidence="3" id="KW-1185">Reference proteome</keyword>
<dbReference type="PATRIC" id="fig|471514.4.peg.3782"/>
<protein>
    <recommendedName>
        <fullName evidence="1">Cyclic-phosphate processing Receiver domain-containing protein</fullName>
    </recommendedName>
</protein>
<dbReference type="STRING" id="471514.AN477_07615"/>
<reference evidence="2 3" key="1">
    <citation type="submission" date="2015-09" db="EMBL/GenBank/DDBJ databases">
        <title>Draft genome sequence of Alicyclobacillus ferrooxydans DSM 22381.</title>
        <authorList>
            <person name="Hemp J."/>
        </authorList>
    </citation>
    <scope>NUCLEOTIDE SEQUENCE [LARGE SCALE GENOMIC DNA]</scope>
    <source>
        <strain evidence="2 3">TC-34</strain>
    </source>
</reference>
<accession>A0A0P9CNK1</accession>
<dbReference type="EMBL" id="LJCO01000033">
    <property type="protein sequence ID" value="KPV44462.1"/>
    <property type="molecule type" value="Genomic_DNA"/>
</dbReference>